<feature type="signal peptide" evidence="1">
    <location>
        <begin position="1"/>
        <end position="31"/>
    </location>
</feature>
<gene>
    <name evidence="2" type="ORF">HD596_002785</name>
</gene>
<organism evidence="2 3">
    <name type="scientific">Nonomuraea jabiensis</name>
    <dbReference type="NCBI Taxonomy" id="882448"/>
    <lineage>
        <taxon>Bacteria</taxon>
        <taxon>Bacillati</taxon>
        <taxon>Actinomycetota</taxon>
        <taxon>Actinomycetes</taxon>
        <taxon>Streptosporangiales</taxon>
        <taxon>Streptosporangiaceae</taxon>
        <taxon>Nonomuraea</taxon>
    </lineage>
</organism>
<evidence type="ECO:0000313" key="2">
    <source>
        <dbReference type="EMBL" id="MBB5776029.1"/>
    </source>
</evidence>
<evidence type="ECO:0000313" key="3">
    <source>
        <dbReference type="Proteomes" id="UP000579153"/>
    </source>
</evidence>
<evidence type="ECO:0008006" key="4">
    <source>
        <dbReference type="Google" id="ProtNLM"/>
    </source>
</evidence>
<dbReference type="Proteomes" id="UP000579153">
    <property type="component" value="Unassembled WGS sequence"/>
</dbReference>
<comment type="caution">
    <text evidence="2">The sequence shown here is derived from an EMBL/GenBank/DDBJ whole genome shotgun (WGS) entry which is preliminary data.</text>
</comment>
<reference evidence="2 3" key="1">
    <citation type="submission" date="2020-08" db="EMBL/GenBank/DDBJ databases">
        <title>Sequencing the genomes of 1000 actinobacteria strains.</title>
        <authorList>
            <person name="Klenk H.-P."/>
        </authorList>
    </citation>
    <scope>NUCLEOTIDE SEQUENCE [LARGE SCALE GENOMIC DNA]</scope>
    <source>
        <strain evidence="2 3">DSM 45507</strain>
    </source>
</reference>
<dbReference type="AlphaFoldDB" id="A0A7W9G2F1"/>
<protein>
    <recommendedName>
        <fullName evidence="4">Secreted protein</fullName>
    </recommendedName>
</protein>
<keyword evidence="1" id="KW-0732">Signal</keyword>
<evidence type="ECO:0000256" key="1">
    <source>
        <dbReference type="SAM" id="SignalP"/>
    </source>
</evidence>
<dbReference type="RefSeq" id="WP_221519310.1">
    <property type="nucleotide sequence ID" value="NZ_JACHMB010000001.1"/>
</dbReference>
<proteinExistence type="predicted"/>
<keyword evidence="3" id="KW-1185">Reference proteome</keyword>
<feature type="chain" id="PRO_5030987944" description="Secreted protein" evidence="1">
    <location>
        <begin position="32"/>
        <end position="241"/>
    </location>
</feature>
<accession>A0A7W9G2F1</accession>
<sequence length="241" mass="27432">MKIQKMGTRPWLAAGAAMITVLAGVAGPARAGENYGQYSRFADRSAGQYWSDGQAAGQWTWKPLSSTTSEISWGDPKKWPPDYAEKFVRDGDWLTLDGWRGNGTYYTVRVTKEQIGDAKCENLRTFATSGPQHYVKWDIPSQGYCLKAWGTITEKSSGKVIDFGHTQIWSPPAPCSNQYLSGKTCIKQWESWWDNKDTPGKPITRKLDRDQYIARGLGMAFKIQQYFPKDWKSEARSYWTW</sequence>
<dbReference type="EMBL" id="JACHMB010000001">
    <property type="protein sequence ID" value="MBB5776029.1"/>
    <property type="molecule type" value="Genomic_DNA"/>
</dbReference>
<name>A0A7W9G2F1_9ACTN</name>